<evidence type="ECO:0000313" key="5">
    <source>
        <dbReference type="Proteomes" id="UP000010422"/>
    </source>
</evidence>
<dbReference type="InterPro" id="IPR000589">
    <property type="entry name" value="Ribosomal_uS15"/>
</dbReference>
<accession>L0PA03</accession>
<evidence type="ECO:0000256" key="3">
    <source>
        <dbReference type="ARBA" id="ARBA00023274"/>
    </source>
</evidence>
<dbReference type="FunCoup" id="L0PA03">
    <property type="interactions" value="96"/>
</dbReference>
<dbReference type="SMART" id="SM01387">
    <property type="entry name" value="Ribosomal_S15"/>
    <property type="match status" value="1"/>
</dbReference>
<dbReference type="Proteomes" id="UP000010422">
    <property type="component" value="Unassembled WGS sequence"/>
</dbReference>
<dbReference type="GO" id="GO:1990904">
    <property type="term" value="C:ribonucleoprotein complex"/>
    <property type="evidence" value="ECO:0007669"/>
    <property type="project" value="UniProtKB-KW"/>
</dbReference>
<dbReference type="EMBL" id="CAKM01000132">
    <property type="protein sequence ID" value="CCJ28899.1"/>
    <property type="molecule type" value="Genomic_DNA"/>
</dbReference>
<dbReference type="GO" id="GO:0005737">
    <property type="term" value="C:cytoplasm"/>
    <property type="evidence" value="ECO:0007669"/>
    <property type="project" value="UniProtKB-ARBA"/>
</dbReference>
<dbReference type="InterPro" id="IPR005290">
    <property type="entry name" value="Ribosomal_uS15_bac-type"/>
</dbReference>
<dbReference type="Gene3D" id="1.10.287.10">
    <property type="entry name" value="S15/NS1, RNA-binding"/>
    <property type="match status" value="1"/>
</dbReference>
<dbReference type="VEuPathDB" id="FungiDB:PNEJI1_002413"/>
<dbReference type="GO" id="GO:0005840">
    <property type="term" value="C:ribosome"/>
    <property type="evidence" value="ECO:0007669"/>
    <property type="project" value="UniProtKB-KW"/>
</dbReference>
<dbReference type="STRING" id="1209962.L0PA03"/>
<evidence type="ECO:0000313" key="4">
    <source>
        <dbReference type="EMBL" id="CCJ28899.1"/>
    </source>
</evidence>
<gene>
    <name evidence="4" type="ORF">PNEJI1_002413</name>
</gene>
<dbReference type="SUPFAM" id="SSF47060">
    <property type="entry name" value="S15/NS1 RNA-binding domain"/>
    <property type="match status" value="1"/>
</dbReference>
<protein>
    <recommendedName>
        <fullName evidence="6">Ribosomal protein S15</fullName>
    </recommendedName>
</protein>
<organism evidence="5">
    <name type="scientific">Pneumocystis jirovecii</name>
    <name type="common">Human pneumocystis pneumonia agent</name>
    <dbReference type="NCBI Taxonomy" id="42068"/>
    <lineage>
        <taxon>Eukaryota</taxon>
        <taxon>Fungi</taxon>
        <taxon>Dikarya</taxon>
        <taxon>Ascomycota</taxon>
        <taxon>Taphrinomycotina</taxon>
        <taxon>Pneumocystomycetes</taxon>
        <taxon>Pneumocystaceae</taxon>
        <taxon>Pneumocystis</taxon>
    </lineage>
</organism>
<evidence type="ECO:0000256" key="2">
    <source>
        <dbReference type="ARBA" id="ARBA00022980"/>
    </source>
</evidence>
<name>L0PA03_PNEJI</name>
<comment type="caution">
    <text evidence="4">The sequence shown here is derived from an EMBL/GenBank/DDBJ whole genome shotgun (WGS) entry which is preliminary data.</text>
</comment>
<dbReference type="PANTHER" id="PTHR23321">
    <property type="entry name" value="RIBOSOMAL PROTEIN S15, BACTERIAL AND ORGANELLAR"/>
    <property type="match status" value="1"/>
</dbReference>
<comment type="similarity">
    <text evidence="1">Belongs to the universal ribosomal protein uS15 family.</text>
</comment>
<evidence type="ECO:0008006" key="6">
    <source>
        <dbReference type="Google" id="ProtNLM"/>
    </source>
</evidence>
<dbReference type="InterPro" id="IPR009068">
    <property type="entry name" value="uS15_NS1_RNA-bd_sf"/>
</dbReference>
<dbReference type="PANTHER" id="PTHR23321:SF26">
    <property type="entry name" value="SMALL RIBOSOMAL SUBUNIT PROTEIN US15M"/>
    <property type="match status" value="1"/>
</dbReference>
<reference evidence="4 5" key="1">
    <citation type="journal article" date="2012" name="MBio">
        <title>De novo assembly of the Pneumocystis jirovecii genome from a single bronchoalveolar lavage fluid specimen from a patient.</title>
        <authorList>
            <person name="Cisse O.H."/>
            <person name="Pagni M."/>
            <person name="Hauser P.M."/>
        </authorList>
    </citation>
    <scope>NUCLEOTIDE SEQUENCE [LARGE SCALE GENOMIC DNA]</scope>
    <source>
        <strain evidence="4 5">SE8</strain>
    </source>
</reference>
<keyword evidence="2" id="KW-0689">Ribosomal protein</keyword>
<dbReference type="GO" id="GO:0006412">
    <property type="term" value="P:translation"/>
    <property type="evidence" value="ECO:0007669"/>
    <property type="project" value="InterPro"/>
</dbReference>
<dbReference type="GO" id="GO:0003735">
    <property type="term" value="F:structural constituent of ribosome"/>
    <property type="evidence" value="ECO:0007669"/>
    <property type="project" value="InterPro"/>
</dbReference>
<evidence type="ECO:0000256" key="1">
    <source>
        <dbReference type="ARBA" id="ARBA00008434"/>
    </source>
</evidence>
<dbReference type="NCBIfam" id="TIGR00952">
    <property type="entry name" value="S15_bact"/>
    <property type="match status" value="1"/>
</dbReference>
<dbReference type="HAMAP" id="MF_01343_B">
    <property type="entry name" value="Ribosomal_uS15_B"/>
    <property type="match status" value="1"/>
</dbReference>
<dbReference type="Pfam" id="PF00312">
    <property type="entry name" value="Ribosomal_S15"/>
    <property type="match status" value="1"/>
</dbReference>
<dbReference type="InParanoid" id="L0PA03"/>
<dbReference type="CDD" id="cd00353">
    <property type="entry name" value="Ribosomal_S15p_S13e"/>
    <property type="match status" value="1"/>
</dbReference>
<keyword evidence="3" id="KW-0687">Ribonucleoprotein</keyword>
<proteinExistence type="inferred from homology"/>
<dbReference type="AlphaFoldDB" id="L0PA03"/>
<dbReference type="PROSITE" id="PS00362">
    <property type="entry name" value="RIBOSOMAL_S15"/>
    <property type="match status" value="1"/>
</dbReference>
<sequence>MKFKKTTLEKKILYQNVQYFLLRFSKFHNISAKWKQSLISIQRRKKNIEKQRKLKEERAAKLCDPIIAFPTEFTRSILYPKDVFTETSSFANYANFFFSNEELNTILKSAKKANLYRVGLSSSMMNKNNLAKLKEKISKYVDITEETDIQSLLEILSKNDKVQETLDSNNNGDKKNHIIIELASIYKIQRICKQEDKKAEIIKKIVSLKNSNSKAIQLQNISMAIQQFKQHETDTGSPEVQAAIFTVRIHYLNSHLSFHRKDKNTFRALRHLVHKRQKILKYLRKEDHIRYFSCIKKLGLTDTAIINEITM</sequence>